<organism evidence="5">
    <name type="scientific">marine sediment metagenome</name>
    <dbReference type="NCBI Taxonomy" id="412755"/>
    <lineage>
        <taxon>unclassified sequences</taxon>
        <taxon>metagenomes</taxon>
        <taxon>ecological metagenomes</taxon>
    </lineage>
</organism>
<keyword evidence="4" id="KW-0119">Carbohydrate metabolism</keyword>
<dbReference type="Pfam" id="PF00701">
    <property type="entry name" value="DHDPS"/>
    <property type="match status" value="1"/>
</dbReference>
<reference evidence="5" key="1">
    <citation type="journal article" date="2014" name="Front. Microbiol.">
        <title>High frequency of phylogenetically diverse reductive dehalogenase-homologous genes in deep subseafloor sedimentary metagenomes.</title>
        <authorList>
            <person name="Kawai M."/>
            <person name="Futagami T."/>
            <person name="Toyoda A."/>
            <person name="Takaki Y."/>
            <person name="Nishi S."/>
            <person name="Hori S."/>
            <person name="Arai W."/>
            <person name="Tsubouchi T."/>
            <person name="Morono Y."/>
            <person name="Uchiyama I."/>
            <person name="Ito T."/>
            <person name="Fujiyama A."/>
            <person name="Inagaki F."/>
            <person name="Takami H."/>
        </authorList>
    </citation>
    <scope>NUCLEOTIDE SEQUENCE</scope>
    <source>
        <strain evidence="5">Expedition CK06-06</strain>
    </source>
</reference>
<dbReference type="GO" id="GO:0005737">
    <property type="term" value="C:cytoplasm"/>
    <property type="evidence" value="ECO:0007669"/>
    <property type="project" value="UniProtKB-SubCell"/>
</dbReference>
<name>X1VJ12_9ZZZZ</name>
<protein>
    <recommendedName>
        <fullName evidence="6">Dihydrodipicolinate synthase family protein</fullName>
    </recommendedName>
</protein>
<dbReference type="PANTHER" id="PTHR12128">
    <property type="entry name" value="DIHYDRODIPICOLINATE SYNTHASE"/>
    <property type="match status" value="1"/>
</dbReference>
<evidence type="ECO:0008006" key="6">
    <source>
        <dbReference type="Google" id="ProtNLM"/>
    </source>
</evidence>
<evidence type="ECO:0000256" key="2">
    <source>
        <dbReference type="ARBA" id="ARBA00022490"/>
    </source>
</evidence>
<dbReference type="PANTHER" id="PTHR12128:SF21">
    <property type="entry name" value="N-ACETYLNEURAMINATE LYASE"/>
    <property type="match status" value="1"/>
</dbReference>
<dbReference type="EMBL" id="BARW01035230">
    <property type="protein sequence ID" value="GAJ18772.1"/>
    <property type="molecule type" value="Genomic_DNA"/>
</dbReference>
<dbReference type="InterPro" id="IPR013785">
    <property type="entry name" value="Aldolase_TIM"/>
</dbReference>
<keyword evidence="2" id="KW-0963">Cytoplasm</keyword>
<accession>X1VJ12</accession>
<sequence length="74" mass="7980">MTKHIIGLVSAPFTAMNPDCSINLEVIERQAKFLNNNGVKGAFICGTTGESMSLTTRERKDIAGRWADVAPDGL</sequence>
<dbReference type="Gene3D" id="3.20.20.70">
    <property type="entry name" value="Aldolase class I"/>
    <property type="match status" value="1"/>
</dbReference>
<evidence type="ECO:0000313" key="5">
    <source>
        <dbReference type="EMBL" id="GAJ18772.1"/>
    </source>
</evidence>
<keyword evidence="3" id="KW-0456">Lyase</keyword>
<dbReference type="InterPro" id="IPR002220">
    <property type="entry name" value="DapA-like"/>
</dbReference>
<dbReference type="AlphaFoldDB" id="X1VJ12"/>
<dbReference type="GO" id="GO:0016829">
    <property type="term" value="F:lyase activity"/>
    <property type="evidence" value="ECO:0007669"/>
    <property type="project" value="UniProtKB-KW"/>
</dbReference>
<comment type="caution">
    <text evidence="5">The sequence shown here is derived from an EMBL/GenBank/DDBJ whole genome shotgun (WGS) entry which is preliminary data.</text>
</comment>
<dbReference type="SUPFAM" id="SSF51569">
    <property type="entry name" value="Aldolase"/>
    <property type="match status" value="1"/>
</dbReference>
<evidence type="ECO:0000256" key="3">
    <source>
        <dbReference type="ARBA" id="ARBA00023239"/>
    </source>
</evidence>
<comment type="subcellular location">
    <subcellularLocation>
        <location evidence="1">Cytoplasm</location>
    </subcellularLocation>
</comment>
<proteinExistence type="predicted"/>
<feature type="non-terminal residue" evidence="5">
    <location>
        <position position="74"/>
    </location>
</feature>
<gene>
    <name evidence="5" type="ORF">S12H4_55001</name>
</gene>
<evidence type="ECO:0000256" key="1">
    <source>
        <dbReference type="ARBA" id="ARBA00004496"/>
    </source>
</evidence>
<evidence type="ECO:0000256" key="4">
    <source>
        <dbReference type="ARBA" id="ARBA00023277"/>
    </source>
</evidence>